<dbReference type="PROSITE" id="PS51375">
    <property type="entry name" value="PPR"/>
    <property type="match status" value="6"/>
</dbReference>
<evidence type="ECO:0000256" key="3">
    <source>
        <dbReference type="ARBA" id="ARBA00022980"/>
    </source>
</evidence>
<feature type="repeat" description="PPR" evidence="5">
    <location>
        <begin position="338"/>
        <end position="372"/>
    </location>
</feature>
<dbReference type="InterPro" id="IPR046848">
    <property type="entry name" value="E_motif"/>
</dbReference>
<dbReference type="Gene3D" id="1.25.40.10">
    <property type="entry name" value="Tetratricopeptide repeat domain"/>
    <property type="match status" value="4"/>
</dbReference>
<name>A0ABD1VUS4_9LAMI</name>
<dbReference type="FunFam" id="1.25.40.10:FF:000196">
    <property type="entry name" value="Pentatricopeptide repeat-containing protein At4g14850"/>
    <property type="match status" value="1"/>
</dbReference>
<sequence length="809" mass="90044">MTILHFPEIHGRRSVYNATKAFNFLFSRAPTTPNHQPSFVEHSSTTFRNSIPLNSDYITQLLRYGSLQNPYTINETVSWCAQMGSLSAGIQLHCHVLKTGFANNVYISTSLIYMYGKSGENILAHNLFVEMPNRNAVTWNSLISGYVNSHYPGTAIELFFKMLSEGIAVTPYTVSSVLVGCSQLEDTKLGVQVHGLSLKAGFGFDAVAGSGLIDMYAHHGNIEDSRRVFDRVKEKNIVTWNSMITGYAQNQCSIEAMILFRDMLRSAVEANYVTYNSLLSSFCSQDDLDHCKQIHCCVSREGLESNMYLATTLMTVYSSSSCSLGDFYNICSSVTVWDQIAWNAVIAGFSNLGIGKEALLCFSRMRQEGITVDFFTFTSLIKALGCSSSLEEGKQIHALVLKTGFTLNKYVQNGLVSMYGKCGKIDDSKKVFSLMDEHDVISWNSLLTSCAQHGYGREAIQMFEHMKRRGIKPNLTTFLAILTACSHVGLLEKGLEYFDLMKSNDFLPPPKLEHYACVVDLYGRAGYLHEAEALINSMPIEPGPSVYKALLSACQVHGNKEIAVRSARKLVEFCPNDPAIYVLLANVLATEGSWNDAASVRKLMCFKGVRKEPGYSWESELAPDDHEEIRLATVLVVLDKKALPRSHMYLNCKMINPPAPTRISLNRYGLSINNKGTTPVLLMLLSRISRRNTPVRVEIIPTIKVQIRMEAMEKGKTQHYSGKQGGIASQGVKYVAKTEHTTHNSATNRLITSKDHASVQINVGHLDETGRYTGQFSTFALCGFVRAQGDADSALDRLWQKKKVEVRQQ</sequence>
<evidence type="ECO:0000256" key="2">
    <source>
        <dbReference type="ARBA" id="ARBA00022737"/>
    </source>
</evidence>
<dbReference type="GO" id="GO:1990904">
    <property type="term" value="C:ribonucleoprotein complex"/>
    <property type="evidence" value="ECO:0007669"/>
    <property type="project" value="UniProtKB-KW"/>
</dbReference>
<dbReference type="Gene3D" id="3.30.1230.20">
    <property type="match status" value="1"/>
</dbReference>
<dbReference type="GO" id="GO:0005840">
    <property type="term" value="C:ribosome"/>
    <property type="evidence" value="ECO:0007669"/>
    <property type="project" value="UniProtKB-KW"/>
</dbReference>
<dbReference type="FunFam" id="1.25.40.10:FF:000227">
    <property type="entry name" value="Pentatricopeptide repeat-containing protein At3g13880"/>
    <property type="match status" value="1"/>
</dbReference>
<dbReference type="InterPro" id="IPR001931">
    <property type="entry name" value="Ribosomal_eS21"/>
</dbReference>
<dbReference type="EMBL" id="JBFOLK010000001">
    <property type="protein sequence ID" value="KAL2541129.1"/>
    <property type="molecule type" value="Genomic_DNA"/>
</dbReference>
<dbReference type="Proteomes" id="UP001604336">
    <property type="component" value="Unassembled WGS sequence"/>
</dbReference>
<evidence type="ECO:0000256" key="5">
    <source>
        <dbReference type="PROSITE-ProRule" id="PRU00708"/>
    </source>
</evidence>
<evidence type="ECO:0000256" key="1">
    <source>
        <dbReference type="ARBA" id="ARBA00010228"/>
    </source>
</evidence>
<proteinExistence type="inferred from homology"/>
<feature type="repeat" description="PPR" evidence="5">
    <location>
        <begin position="439"/>
        <end position="473"/>
    </location>
</feature>
<keyword evidence="7" id="KW-1185">Reference proteome</keyword>
<keyword evidence="4" id="KW-0687">Ribonucleoprotein</keyword>
<dbReference type="InterPro" id="IPR038579">
    <property type="entry name" value="Ribosomal_eS21_sf"/>
</dbReference>
<evidence type="ECO:0000256" key="4">
    <source>
        <dbReference type="ARBA" id="ARBA00023274"/>
    </source>
</evidence>
<dbReference type="NCBIfam" id="TIGR00756">
    <property type="entry name" value="PPR"/>
    <property type="match status" value="4"/>
</dbReference>
<reference evidence="7" key="1">
    <citation type="submission" date="2024-07" db="EMBL/GenBank/DDBJ databases">
        <title>Two chromosome-level genome assemblies of Korean endemic species Abeliophyllum distichum and Forsythia ovata (Oleaceae).</title>
        <authorList>
            <person name="Jang H."/>
        </authorList>
    </citation>
    <scope>NUCLEOTIDE SEQUENCE [LARGE SCALE GENOMIC DNA]</scope>
</reference>
<evidence type="ECO:0000313" key="6">
    <source>
        <dbReference type="EMBL" id="KAL2541129.1"/>
    </source>
</evidence>
<organism evidence="6 7">
    <name type="scientific">Abeliophyllum distichum</name>
    <dbReference type="NCBI Taxonomy" id="126358"/>
    <lineage>
        <taxon>Eukaryota</taxon>
        <taxon>Viridiplantae</taxon>
        <taxon>Streptophyta</taxon>
        <taxon>Embryophyta</taxon>
        <taxon>Tracheophyta</taxon>
        <taxon>Spermatophyta</taxon>
        <taxon>Magnoliopsida</taxon>
        <taxon>eudicotyledons</taxon>
        <taxon>Gunneridae</taxon>
        <taxon>Pentapetalae</taxon>
        <taxon>asterids</taxon>
        <taxon>lamiids</taxon>
        <taxon>Lamiales</taxon>
        <taxon>Oleaceae</taxon>
        <taxon>Forsythieae</taxon>
        <taxon>Abeliophyllum</taxon>
    </lineage>
</organism>
<dbReference type="InterPro" id="IPR011990">
    <property type="entry name" value="TPR-like_helical_dom_sf"/>
</dbReference>
<gene>
    <name evidence="6" type="ORF">Adt_02107</name>
</gene>
<dbReference type="FunFam" id="1.25.40.10:FF:001093">
    <property type="entry name" value="Pentatricopeptide repeat-containing protein At2g34400"/>
    <property type="match status" value="1"/>
</dbReference>
<dbReference type="SUPFAM" id="SSF48452">
    <property type="entry name" value="TPR-like"/>
    <property type="match status" value="1"/>
</dbReference>
<dbReference type="Pfam" id="PF01535">
    <property type="entry name" value="PPR"/>
    <property type="match status" value="2"/>
</dbReference>
<dbReference type="Pfam" id="PF13041">
    <property type="entry name" value="PPR_2"/>
    <property type="match status" value="4"/>
</dbReference>
<dbReference type="PANTHER" id="PTHR24015">
    <property type="entry name" value="OS07G0578800 PROTEIN-RELATED"/>
    <property type="match status" value="1"/>
</dbReference>
<dbReference type="PANTHER" id="PTHR24015:SF344">
    <property type="entry name" value="OS07G0203900 PROTEIN"/>
    <property type="match status" value="1"/>
</dbReference>
<comment type="similarity">
    <text evidence="1">Belongs to the eukaryotic ribosomal protein eS21 family.</text>
</comment>
<dbReference type="Pfam" id="PF01249">
    <property type="entry name" value="Ribosomal_S21e"/>
    <property type="match status" value="1"/>
</dbReference>
<feature type="repeat" description="PPR" evidence="5">
    <location>
        <begin position="236"/>
        <end position="270"/>
    </location>
</feature>
<protein>
    <submittedName>
        <fullName evidence="6">Pentatricopeptide repeat-containing protein</fullName>
    </submittedName>
</protein>
<keyword evidence="3" id="KW-0689">Ribosomal protein</keyword>
<dbReference type="AlphaFoldDB" id="A0ABD1VUS4"/>
<feature type="repeat" description="PPR" evidence="5">
    <location>
        <begin position="135"/>
        <end position="169"/>
    </location>
</feature>
<comment type="caution">
    <text evidence="6">The sequence shown here is derived from an EMBL/GenBank/DDBJ whole genome shotgun (WGS) entry which is preliminary data.</text>
</comment>
<evidence type="ECO:0000313" key="7">
    <source>
        <dbReference type="Proteomes" id="UP001604336"/>
    </source>
</evidence>
<feature type="repeat" description="PPR" evidence="5">
    <location>
        <begin position="271"/>
        <end position="305"/>
    </location>
</feature>
<dbReference type="InterPro" id="IPR002885">
    <property type="entry name" value="PPR_rpt"/>
</dbReference>
<dbReference type="Pfam" id="PF20431">
    <property type="entry name" value="E_motif"/>
    <property type="match status" value="1"/>
</dbReference>
<keyword evidence="2" id="KW-0677">Repeat</keyword>
<dbReference type="InterPro" id="IPR046960">
    <property type="entry name" value="PPR_At4g14850-like_plant"/>
</dbReference>
<feature type="repeat" description="PPR" evidence="5">
    <location>
        <begin position="474"/>
        <end position="508"/>
    </location>
</feature>
<accession>A0ABD1VUS4</accession>